<evidence type="ECO:0000313" key="15">
    <source>
        <dbReference type="EMBL" id="GCL65514.1"/>
    </source>
</evidence>
<keyword evidence="5" id="KW-0597">Phosphoprotein</keyword>
<dbReference type="InterPro" id="IPR003018">
    <property type="entry name" value="GAF"/>
</dbReference>
<dbReference type="Gene3D" id="3.30.450.40">
    <property type="match status" value="1"/>
</dbReference>
<proteinExistence type="predicted"/>
<dbReference type="PRINTS" id="PR00344">
    <property type="entry name" value="BCTRLSENSOR"/>
</dbReference>
<dbReference type="SMART" id="SM00086">
    <property type="entry name" value="PAC"/>
    <property type="match status" value="2"/>
</dbReference>
<evidence type="ECO:0000256" key="6">
    <source>
        <dbReference type="ARBA" id="ARBA00022679"/>
    </source>
</evidence>
<dbReference type="CDD" id="cd00130">
    <property type="entry name" value="PAS"/>
    <property type="match status" value="3"/>
</dbReference>
<evidence type="ECO:0000256" key="3">
    <source>
        <dbReference type="ARBA" id="ARBA00012438"/>
    </source>
</evidence>
<dbReference type="InterPro" id="IPR005467">
    <property type="entry name" value="His_kinase_dom"/>
</dbReference>
<gene>
    <name evidence="15" type="ORF">AQPW35_45950</name>
</gene>
<organism evidence="15 16">
    <name type="scientific">Pseudaquabacterium pictum</name>
    <dbReference type="NCBI Taxonomy" id="2315236"/>
    <lineage>
        <taxon>Bacteria</taxon>
        <taxon>Pseudomonadati</taxon>
        <taxon>Pseudomonadota</taxon>
        <taxon>Betaproteobacteria</taxon>
        <taxon>Burkholderiales</taxon>
        <taxon>Sphaerotilaceae</taxon>
        <taxon>Pseudaquabacterium</taxon>
    </lineage>
</organism>
<evidence type="ECO:0000256" key="2">
    <source>
        <dbReference type="ARBA" id="ARBA00004236"/>
    </source>
</evidence>
<dbReference type="InterPro" id="IPR036890">
    <property type="entry name" value="HATPase_C_sf"/>
</dbReference>
<dbReference type="NCBIfam" id="TIGR00229">
    <property type="entry name" value="sensory_box"/>
    <property type="match status" value="2"/>
</dbReference>
<evidence type="ECO:0000259" key="13">
    <source>
        <dbReference type="PROSITE" id="PS50112"/>
    </source>
</evidence>
<dbReference type="Pfam" id="PF01590">
    <property type="entry name" value="GAF"/>
    <property type="match status" value="1"/>
</dbReference>
<comment type="caution">
    <text evidence="15">The sequence shown here is derived from an EMBL/GenBank/DDBJ whole genome shotgun (WGS) entry which is preliminary data.</text>
</comment>
<keyword evidence="8" id="KW-0418">Kinase</keyword>
<dbReference type="PROSITE" id="PS50109">
    <property type="entry name" value="HIS_KIN"/>
    <property type="match status" value="1"/>
</dbReference>
<comment type="catalytic activity">
    <reaction evidence="1">
        <text>ATP + protein L-histidine = ADP + protein N-phospho-L-histidine.</text>
        <dbReference type="EC" id="2.7.13.3"/>
    </reaction>
</comment>
<name>A0A480AVI6_9BURK</name>
<accession>A0A480AVI6</accession>
<dbReference type="PROSITE" id="PS50113">
    <property type="entry name" value="PAC"/>
    <property type="match status" value="3"/>
</dbReference>
<evidence type="ECO:0000256" key="10">
    <source>
        <dbReference type="ARBA" id="ARBA00023012"/>
    </source>
</evidence>
<feature type="domain" description="PAS" evidence="13">
    <location>
        <begin position="297"/>
        <end position="368"/>
    </location>
</feature>
<evidence type="ECO:0000256" key="11">
    <source>
        <dbReference type="ARBA" id="ARBA00023136"/>
    </source>
</evidence>
<dbReference type="SUPFAM" id="SSF55781">
    <property type="entry name" value="GAF domain-like"/>
    <property type="match status" value="1"/>
</dbReference>
<comment type="subcellular location">
    <subcellularLocation>
        <location evidence="2">Cell membrane</location>
    </subcellularLocation>
</comment>
<dbReference type="GO" id="GO:0005886">
    <property type="term" value="C:plasma membrane"/>
    <property type="evidence" value="ECO:0007669"/>
    <property type="project" value="UniProtKB-SubCell"/>
</dbReference>
<evidence type="ECO:0000256" key="9">
    <source>
        <dbReference type="ARBA" id="ARBA00022840"/>
    </source>
</evidence>
<dbReference type="Pfam" id="PF13426">
    <property type="entry name" value="PAS_9"/>
    <property type="match status" value="1"/>
</dbReference>
<dbReference type="InterPro" id="IPR001610">
    <property type="entry name" value="PAC"/>
</dbReference>
<dbReference type="InterPro" id="IPR003594">
    <property type="entry name" value="HATPase_dom"/>
</dbReference>
<dbReference type="SMART" id="SM00387">
    <property type="entry name" value="HATPase_c"/>
    <property type="match status" value="1"/>
</dbReference>
<evidence type="ECO:0000256" key="8">
    <source>
        <dbReference type="ARBA" id="ARBA00022777"/>
    </source>
</evidence>
<keyword evidence="10" id="KW-0902">Two-component regulatory system</keyword>
<dbReference type="Pfam" id="PF00512">
    <property type="entry name" value="HisKA"/>
    <property type="match status" value="1"/>
</dbReference>
<evidence type="ECO:0000313" key="16">
    <source>
        <dbReference type="Proteomes" id="UP000301751"/>
    </source>
</evidence>
<dbReference type="AlphaFoldDB" id="A0A480AVI6"/>
<keyword evidence="11" id="KW-0472">Membrane</keyword>
<dbReference type="Gene3D" id="3.30.450.20">
    <property type="entry name" value="PAS domain"/>
    <property type="match status" value="3"/>
</dbReference>
<dbReference type="Gene3D" id="3.30.565.10">
    <property type="entry name" value="Histidine kinase-like ATPase, C-terminal domain"/>
    <property type="match status" value="1"/>
</dbReference>
<dbReference type="SUPFAM" id="SSF47384">
    <property type="entry name" value="Homodimeric domain of signal transducing histidine kinase"/>
    <property type="match status" value="1"/>
</dbReference>
<dbReference type="InterPro" id="IPR000700">
    <property type="entry name" value="PAS-assoc_C"/>
</dbReference>
<dbReference type="InterPro" id="IPR029016">
    <property type="entry name" value="GAF-like_dom_sf"/>
</dbReference>
<dbReference type="GO" id="GO:0000155">
    <property type="term" value="F:phosphorelay sensor kinase activity"/>
    <property type="evidence" value="ECO:0007669"/>
    <property type="project" value="InterPro"/>
</dbReference>
<sequence>MQSADPRPDEAQTLEALNALRVLDSPPEAEFDALARAASLACGTPIALISLVDADRQWFKANIGLPGVTETARSVAFCAHAVLGDELFEVPDAEQDARFADNPLVAGEPGVRFYAGAPVQLSSGHRVGTLCIIDRQPRRLTDTQREILRALASVAAQALEGRHASQLLRKSEDFLDRTGRVAGVGGWEVDIATGEITWSAETRRIHRVASDFKPVMSEAINFYAPEARPVIQAAVERGIAAGEAWDLELPLICADGQRIWARAVGAVEFQDGKPKRLVGAFQDITERKNLELKLATAMAEVQDLYDNAPSGYHSLDATGTFLHINATAASWLGCRREDLIGKRRMVEFFTPEGQEQFRQNFAKLMTSGRVEGLEFDLAPAAGPGRRVSVTATAMKDAAGSFLMSRTVMFDITELHRTRVQLQQLSREQQAMLDNDLVGIVRLRDRRVIWANGGMGRLFGYSEAEWQDMPVRCLYLDDETYERIGRDAYAAMRDAGRYREQVQMRRKDGSPIWIDVSGATLSVERGEVMLLLVDVTSLKDAEEARIKLIELESQNAQLQETGRLKDQFVSNMSHELRTPLNAVIGYAHLLQSGTIKPGSPKYVPYLTQIGASGKHLLQLIDSMLDFAKTQSGRMEFRPERTFVAHVINDVIDMLQDTCERKRVVATSVVSSDLIEAEVDPARLRQVLLSLLSNAVKFSNEYGRIDVRARLEGESHFRVEVEDHGIGISEADLPRLFNQFHQLSSGNTKTHEGTGLGLALVRRMIEAQGGSVGVQSRIGEGSTFHITLPLRAHSRA</sequence>
<dbReference type="PROSITE" id="PS50112">
    <property type="entry name" value="PAS"/>
    <property type="match status" value="1"/>
</dbReference>
<keyword evidence="4" id="KW-1003">Cell membrane</keyword>
<dbReference type="CDD" id="cd16922">
    <property type="entry name" value="HATPase_EvgS-ArcB-TorS-like"/>
    <property type="match status" value="1"/>
</dbReference>
<dbReference type="EMBL" id="BJCL01000017">
    <property type="protein sequence ID" value="GCL65514.1"/>
    <property type="molecule type" value="Genomic_DNA"/>
</dbReference>
<dbReference type="Pfam" id="PF02518">
    <property type="entry name" value="HATPase_c"/>
    <property type="match status" value="1"/>
</dbReference>
<dbReference type="SUPFAM" id="SSF55874">
    <property type="entry name" value="ATPase domain of HSP90 chaperone/DNA topoisomerase II/histidine kinase"/>
    <property type="match status" value="1"/>
</dbReference>
<dbReference type="GO" id="GO:0005524">
    <property type="term" value="F:ATP binding"/>
    <property type="evidence" value="ECO:0007669"/>
    <property type="project" value="UniProtKB-KW"/>
</dbReference>
<reference evidence="16" key="1">
    <citation type="submission" date="2019-03" db="EMBL/GenBank/DDBJ databases">
        <title>Aquabacterium pictum sp.nov., the first bacteriochlorophyll a-containing freshwater bacterium in the genus Aquabacterium of the class Betaproteobacteria.</title>
        <authorList>
            <person name="Hirose S."/>
            <person name="Tank M."/>
            <person name="Hara E."/>
            <person name="Tamaki H."/>
            <person name="Takaichi S."/>
            <person name="Haruta S."/>
            <person name="Hanada S."/>
        </authorList>
    </citation>
    <scope>NUCLEOTIDE SEQUENCE [LARGE SCALE GENOMIC DNA]</scope>
    <source>
        <strain evidence="16">W35</strain>
    </source>
</reference>
<dbReference type="RefSeq" id="WP_162520894.1">
    <property type="nucleotide sequence ID" value="NZ_BJCL01000017.1"/>
</dbReference>
<feature type="domain" description="PAC" evidence="14">
    <location>
        <begin position="371"/>
        <end position="423"/>
    </location>
</feature>
<dbReference type="InterPro" id="IPR004358">
    <property type="entry name" value="Sig_transdc_His_kin-like_C"/>
</dbReference>
<dbReference type="SMART" id="SM00091">
    <property type="entry name" value="PAS"/>
    <property type="match status" value="2"/>
</dbReference>
<keyword evidence="16" id="KW-1185">Reference proteome</keyword>
<dbReference type="SMART" id="SM00388">
    <property type="entry name" value="HisKA"/>
    <property type="match status" value="1"/>
</dbReference>
<evidence type="ECO:0000259" key="14">
    <source>
        <dbReference type="PROSITE" id="PS50113"/>
    </source>
</evidence>
<dbReference type="Proteomes" id="UP000301751">
    <property type="component" value="Unassembled WGS sequence"/>
</dbReference>
<dbReference type="PANTHER" id="PTHR43711:SF31">
    <property type="entry name" value="HISTIDINE KINASE"/>
    <property type="match status" value="1"/>
</dbReference>
<protein>
    <recommendedName>
        <fullName evidence="3">histidine kinase</fullName>
        <ecNumber evidence="3">2.7.13.3</ecNumber>
    </recommendedName>
</protein>
<dbReference type="Pfam" id="PF08447">
    <property type="entry name" value="PAS_3"/>
    <property type="match status" value="1"/>
</dbReference>
<dbReference type="InterPro" id="IPR013655">
    <property type="entry name" value="PAS_fold_3"/>
</dbReference>
<dbReference type="InterPro" id="IPR013656">
    <property type="entry name" value="PAS_4"/>
</dbReference>
<dbReference type="Gene3D" id="2.10.70.100">
    <property type="match status" value="1"/>
</dbReference>
<dbReference type="CDD" id="cd00082">
    <property type="entry name" value="HisKA"/>
    <property type="match status" value="1"/>
</dbReference>
<dbReference type="InterPro" id="IPR000014">
    <property type="entry name" value="PAS"/>
</dbReference>
<dbReference type="EC" id="2.7.13.3" evidence="3"/>
<dbReference type="InterPro" id="IPR036097">
    <property type="entry name" value="HisK_dim/P_sf"/>
</dbReference>
<dbReference type="Pfam" id="PF08448">
    <property type="entry name" value="PAS_4"/>
    <property type="match status" value="1"/>
</dbReference>
<dbReference type="InterPro" id="IPR035965">
    <property type="entry name" value="PAS-like_dom_sf"/>
</dbReference>
<evidence type="ECO:0000256" key="4">
    <source>
        <dbReference type="ARBA" id="ARBA00022475"/>
    </source>
</evidence>
<evidence type="ECO:0000256" key="1">
    <source>
        <dbReference type="ARBA" id="ARBA00000085"/>
    </source>
</evidence>
<dbReference type="SUPFAM" id="SSF55785">
    <property type="entry name" value="PYP-like sensor domain (PAS domain)"/>
    <property type="match status" value="3"/>
</dbReference>
<feature type="domain" description="Histidine kinase" evidence="12">
    <location>
        <begin position="570"/>
        <end position="790"/>
    </location>
</feature>
<dbReference type="Gene3D" id="1.10.287.130">
    <property type="match status" value="1"/>
</dbReference>
<evidence type="ECO:0000259" key="12">
    <source>
        <dbReference type="PROSITE" id="PS50109"/>
    </source>
</evidence>
<keyword evidence="7" id="KW-0547">Nucleotide-binding</keyword>
<feature type="domain" description="PAC" evidence="14">
    <location>
        <begin position="497"/>
        <end position="549"/>
    </location>
</feature>
<keyword evidence="6" id="KW-0808">Transferase</keyword>
<evidence type="ECO:0000256" key="7">
    <source>
        <dbReference type="ARBA" id="ARBA00022741"/>
    </source>
</evidence>
<evidence type="ECO:0000256" key="5">
    <source>
        <dbReference type="ARBA" id="ARBA00022553"/>
    </source>
</evidence>
<dbReference type="PANTHER" id="PTHR43711">
    <property type="entry name" value="TWO-COMPONENT HISTIDINE KINASE"/>
    <property type="match status" value="1"/>
</dbReference>
<feature type="domain" description="PAC" evidence="14">
    <location>
        <begin position="245"/>
        <end position="296"/>
    </location>
</feature>
<dbReference type="InterPro" id="IPR003661">
    <property type="entry name" value="HisK_dim/P_dom"/>
</dbReference>
<dbReference type="FunFam" id="3.30.565.10:FF:000023">
    <property type="entry name" value="PAS domain-containing sensor histidine kinase"/>
    <property type="match status" value="1"/>
</dbReference>
<dbReference type="SMART" id="SM00065">
    <property type="entry name" value="GAF"/>
    <property type="match status" value="1"/>
</dbReference>
<keyword evidence="9" id="KW-0067">ATP-binding</keyword>
<dbReference type="InterPro" id="IPR050736">
    <property type="entry name" value="Sensor_HK_Regulatory"/>
</dbReference>